<dbReference type="Proteomes" id="UP000254893">
    <property type="component" value="Unassembled WGS sequence"/>
</dbReference>
<sequence>MCSFVSMVINPKHIVFTILLIWSSVFSFAQEKKIVQFSGIIHAIGSELPVPFVTIRNGDRQDQVFVANHEGFFSFVAHVGDTVRFSSIGYDPTEFVVPNTSEDKYTAAIQMKSLVKELPMVTPFPWASIEEFNMAFMALRVGDDAITTARRSISPEALAALARITPRSAEEIQNFNSTQRHIGLTNKAINQKYANPLLNPFAWGSLINDIFKGDDSRKKLKY</sequence>
<evidence type="ECO:0000313" key="1">
    <source>
        <dbReference type="EMBL" id="SUI97177.1"/>
    </source>
</evidence>
<gene>
    <name evidence="1" type="ORF">NCTC11388_00277</name>
</gene>
<proteinExistence type="predicted"/>
<dbReference type="AlphaFoldDB" id="A0A380B954"/>
<reference evidence="1 2" key="1">
    <citation type="submission" date="2018-06" db="EMBL/GenBank/DDBJ databases">
        <authorList>
            <consortium name="Pathogen Informatics"/>
            <person name="Doyle S."/>
        </authorList>
    </citation>
    <scope>NUCLEOTIDE SEQUENCE [LARGE SCALE GENOMIC DNA]</scope>
    <source>
        <strain evidence="1 2">NCTC11388</strain>
    </source>
</reference>
<evidence type="ECO:0008006" key="3">
    <source>
        <dbReference type="Google" id="ProtNLM"/>
    </source>
</evidence>
<evidence type="ECO:0000313" key="2">
    <source>
        <dbReference type="Proteomes" id="UP000254893"/>
    </source>
</evidence>
<name>A0A380B954_SPHSI</name>
<protein>
    <recommendedName>
        <fullName evidence="3">TonB-linked outer membrane protein, SusC/RagA family</fullName>
    </recommendedName>
</protein>
<accession>A0A380B954</accession>
<organism evidence="1 2">
    <name type="scientific">Sphingobacterium spiritivorum</name>
    <name type="common">Flavobacterium spiritivorum</name>
    <dbReference type="NCBI Taxonomy" id="258"/>
    <lineage>
        <taxon>Bacteria</taxon>
        <taxon>Pseudomonadati</taxon>
        <taxon>Bacteroidota</taxon>
        <taxon>Sphingobacteriia</taxon>
        <taxon>Sphingobacteriales</taxon>
        <taxon>Sphingobacteriaceae</taxon>
        <taxon>Sphingobacterium</taxon>
    </lineage>
</organism>
<dbReference type="EMBL" id="UGYW01000001">
    <property type="protein sequence ID" value="SUI97177.1"/>
    <property type="molecule type" value="Genomic_DNA"/>
</dbReference>